<evidence type="ECO:0000256" key="4">
    <source>
        <dbReference type="SAM" id="MobiDB-lite"/>
    </source>
</evidence>
<dbReference type="InterPro" id="IPR038765">
    <property type="entry name" value="Papain-like_cys_pep_sf"/>
</dbReference>
<gene>
    <name evidence="6" type="primary">KIN14I_2</name>
    <name evidence="6" type="ORF">CK203_100774</name>
</gene>
<feature type="region of interest" description="Disordered" evidence="4">
    <location>
        <begin position="628"/>
        <end position="653"/>
    </location>
</feature>
<dbReference type="Gene3D" id="3.40.850.10">
    <property type="entry name" value="Kinesin motor domain"/>
    <property type="match status" value="1"/>
</dbReference>
<dbReference type="GO" id="GO:0003777">
    <property type="term" value="F:microtubule motor activity"/>
    <property type="evidence" value="ECO:0007669"/>
    <property type="project" value="InterPro"/>
</dbReference>
<dbReference type="PANTHER" id="PTHR47972:SF39">
    <property type="entry name" value="KINESIN-LIKE PROTEIN KIN-14I"/>
    <property type="match status" value="1"/>
</dbReference>
<dbReference type="EMBL" id="QGNW01002198">
    <property type="protein sequence ID" value="RVW23356.1"/>
    <property type="molecule type" value="Genomic_DNA"/>
</dbReference>
<dbReference type="InterPro" id="IPR003653">
    <property type="entry name" value="Peptidase_C48_C"/>
</dbReference>
<evidence type="ECO:0000256" key="2">
    <source>
        <dbReference type="ARBA" id="ARBA00022670"/>
    </source>
</evidence>
<evidence type="ECO:0000256" key="3">
    <source>
        <dbReference type="ARBA" id="ARBA00022801"/>
    </source>
</evidence>
<organism evidence="6 7">
    <name type="scientific">Vitis vinifera</name>
    <name type="common">Grape</name>
    <dbReference type="NCBI Taxonomy" id="29760"/>
    <lineage>
        <taxon>Eukaryota</taxon>
        <taxon>Viridiplantae</taxon>
        <taxon>Streptophyta</taxon>
        <taxon>Embryophyta</taxon>
        <taxon>Tracheophyta</taxon>
        <taxon>Spermatophyta</taxon>
        <taxon>Magnoliopsida</taxon>
        <taxon>eudicotyledons</taxon>
        <taxon>Gunneridae</taxon>
        <taxon>Pentapetalae</taxon>
        <taxon>rosids</taxon>
        <taxon>Vitales</taxon>
        <taxon>Vitaceae</taxon>
        <taxon>Viteae</taxon>
        <taxon>Vitis</taxon>
    </lineage>
</organism>
<dbReference type="AlphaFoldDB" id="A0A438CJH0"/>
<dbReference type="GO" id="GO:0007018">
    <property type="term" value="P:microtubule-based movement"/>
    <property type="evidence" value="ECO:0007669"/>
    <property type="project" value="InterPro"/>
</dbReference>
<name>A0A438CJH0_VITVI</name>
<dbReference type="PANTHER" id="PTHR47972">
    <property type="entry name" value="KINESIN-LIKE PROTEIN KLP-3"/>
    <property type="match status" value="1"/>
</dbReference>
<dbReference type="GO" id="GO:0008234">
    <property type="term" value="F:cysteine-type peptidase activity"/>
    <property type="evidence" value="ECO:0007669"/>
    <property type="project" value="InterPro"/>
</dbReference>
<keyword evidence="2" id="KW-0645">Protease</keyword>
<dbReference type="Gene3D" id="3.40.395.10">
    <property type="entry name" value="Adenoviral Proteinase, Chain A"/>
    <property type="match status" value="1"/>
</dbReference>
<feature type="domain" description="Ubiquitin-like protease family profile" evidence="5">
    <location>
        <begin position="255"/>
        <end position="417"/>
    </location>
</feature>
<evidence type="ECO:0000259" key="5">
    <source>
        <dbReference type="PROSITE" id="PS50600"/>
    </source>
</evidence>
<evidence type="ECO:0000313" key="7">
    <source>
        <dbReference type="Proteomes" id="UP000288805"/>
    </source>
</evidence>
<dbReference type="SUPFAM" id="SSF54001">
    <property type="entry name" value="Cysteine proteinases"/>
    <property type="match status" value="1"/>
</dbReference>
<feature type="compositionally biased region" description="Basic and acidic residues" evidence="4">
    <location>
        <begin position="509"/>
        <end position="518"/>
    </location>
</feature>
<proteinExistence type="inferred from homology"/>
<evidence type="ECO:0000313" key="6">
    <source>
        <dbReference type="EMBL" id="RVW23356.1"/>
    </source>
</evidence>
<dbReference type="InterPro" id="IPR027640">
    <property type="entry name" value="Kinesin-like_fam"/>
</dbReference>
<comment type="similarity">
    <text evidence="1">Belongs to the peptidase C48 family.</text>
</comment>
<evidence type="ECO:0000256" key="1">
    <source>
        <dbReference type="ARBA" id="ARBA00005234"/>
    </source>
</evidence>
<comment type="caution">
    <text evidence="6">The sequence shown here is derived from an EMBL/GenBank/DDBJ whole genome shotgun (WGS) entry which is preliminary data.</text>
</comment>
<dbReference type="InterPro" id="IPR027417">
    <property type="entry name" value="P-loop_NTPase"/>
</dbReference>
<keyword evidence="3" id="KW-0378">Hydrolase</keyword>
<sequence length="653" mass="73159">MIVITRWEYSQQKLGFQTLSMFNGSSKVLALAVPLDFVSVRSIKRSRLIHKLTILPLTGYLTVNSTQFHLMSYPATDRVLSPNTILLQPQCWPHFRPPNRRADSAGDLTSSEHPFGTIRACEEKLLNLPLHYVIKFQIPSVQVPIIVPPALAWTDDLIKRLVAEIKEFGAFGHVEVDFVSVPEISNVERTMEARLMWTMTQMLMLKIVIQHSTADDHAFPGDEDMASHAADHVIDTPDRVVAPEFELQPSVPINAMVKNNQKVMLSPQIGIRRRRVRRMAPNLLSPYISQPQTKQSAIRMDLKQAAALVFGEDLDARSSMPTVDCCSMNMNEDETVSIPYIASIGVGLLTVLIKNHWTLYVYDLSNKRIQLLDSCPGRKKTTLSGIQQNLAKVVLWLAAHRKRHDCGVFVMKFMELWSMGVLQINRCGTILRGCMHLIDLADSERGQAKTLMFVHISPEPDAVRETLAQLNLQSGLPPVELGAARVNKDSADVKELKEQIATLNAALARKEGEPEDMQHSFSNRNSPPWPPISSAVQNYVEDDKDIGSENRNLPDAFYQKLISDSSKLFPDQSYNIFMANNRYDIANNDDLHEDAATGASSDVDLLWQFNNAKITSMTNGIVSKIKKPNTKPANSPKLRNLNSTVGPLPSRKL</sequence>
<dbReference type="GO" id="GO:0006508">
    <property type="term" value="P:proteolysis"/>
    <property type="evidence" value="ECO:0007669"/>
    <property type="project" value="UniProtKB-KW"/>
</dbReference>
<feature type="region of interest" description="Disordered" evidence="4">
    <location>
        <begin position="509"/>
        <end position="531"/>
    </location>
</feature>
<protein>
    <submittedName>
        <fullName evidence="6">Kinesin-like protein KIN-14I</fullName>
    </submittedName>
</protein>
<accession>A0A438CJH0</accession>
<dbReference type="Proteomes" id="UP000288805">
    <property type="component" value="Unassembled WGS sequence"/>
</dbReference>
<dbReference type="PROSITE" id="PS50600">
    <property type="entry name" value="ULP_PROTEASE"/>
    <property type="match status" value="1"/>
</dbReference>
<dbReference type="InterPro" id="IPR036961">
    <property type="entry name" value="Kinesin_motor_dom_sf"/>
</dbReference>
<dbReference type="SUPFAM" id="SSF52540">
    <property type="entry name" value="P-loop containing nucleoside triphosphate hydrolases"/>
    <property type="match status" value="1"/>
</dbReference>
<reference evidence="6 7" key="1">
    <citation type="journal article" date="2018" name="PLoS Genet.">
        <title>Population sequencing reveals clonal diversity and ancestral inbreeding in the grapevine cultivar Chardonnay.</title>
        <authorList>
            <person name="Roach M.J."/>
            <person name="Johnson D.L."/>
            <person name="Bohlmann J."/>
            <person name="van Vuuren H.J."/>
            <person name="Jones S.J."/>
            <person name="Pretorius I.S."/>
            <person name="Schmidt S.A."/>
            <person name="Borneman A.R."/>
        </authorList>
    </citation>
    <scope>NUCLEOTIDE SEQUENCE [LARGE SCALE GENOMIC DNA]</scope>
    <source>
        <strain evidence="7">cv. Chardonnay</strain>
        <tissue evidence="6">Leaf</tissue>
    </source>
</reference>